<dbReference type="AlphaFoldDB" id="A0A851GDY7"/>
<dbReference type="Proteomes" id="UP000557872">
    <property type="component" value="Unassembled WGS sequence"/>
</dbReference>
<sequence length="84" mass="9485">MSADRESKTRSILKGLTWRLLATATTFLLAWLFAKDMSVAGTIAAAEFFIKFIIYYAHERAWQKVPRGTFQRSEAKLDAGRVSA</sequence>
<organism evidence="3 4">
    <name type="scientific">Oceaniferula marina</name>
    <dbReference type="NCBI Taxonomy" id="2748318"/>
    <lineage>
        <taxon>Bacteria</taxon>
        <taxon>Pseudomonadati</taxon>
        <taxon>Verrucomicrobiota</taxon>
        <taxon>Verrucomicrobiia</taxon>
        <taxon>Verrucomicrobiales</taxon>
        <taxon>Verrucomicrobiaceae</taxon>
        <taxon>Oceaniferula</taxon>
    </lineage>
</organism>
<evidence type="ECO:0000313" key="3">
    <source>
        <dbReference type="EMBL" id="NWK55142.1"/>
    </source>
</evidence>
<comment type="caution">
    <text evidence="3">The sequence shown here is derived from an EMBL/GenBank/DDBJ whole genome shotgun (WGS) entry which is preliminary data.</text>
</comment>
<name>A0A851GDY7_9BACT</name>
<keyword evidence="1" id="KW-1133">Transmembrane helix</keyword>
<gene>
    <name evidence="3" type="ORF">HW115_05940</name>
</gene>
<keyword evidence="1" id="KW-0812">Transmembrane</keyword>
<proteinExistence type="predicted"/>
<dbReference type="RefSeq" id="WP_178931677.1">
    <property type="nucleotide sequence ID" value="NZ_JACBAZ010000002.1"/>
</dbReference>
<dbReference type="InterPro" id="IPR018638">
    <property type="entry name" value="DUF2061_membrane"/>
</dbReference>
<accession>A0A851GDY7</accession>
<feature type="transmembrane region" description="Helical" evidence="1">
    <location>
        <begin position="12"/>
        <end position="33"/>
    </location>
</feature>
<evidence type="ECO:0000256" key="1">
    <source>
        <dbReference type="SAM" id="Phobius"/>
    </source>
</evidence>
<feature type="transmembrane region" description="Helical" evidence="1">
    <location>
        <begin position="39"/>
        <end position="57"/>
    </location>
</feature>
<reference evidence="3 4" key="1">
    <citation type="submission" date="2020-07" db="EMBL/GenBank/DDBJ databases">
        <title>Roseicoccus Jingziensis gen. nov., sp. nov., isolated from coastal seawater.</title>
        <authorList>
            <person name="Feng X."/>
        </authorList>
    </citation>
    <scope>NUCLEOTIDE SEQUENCE [LARGE SCALE GENOMIC DNA]</scope>
    <source>
        <strain evidence="3 4">N1E253</strain>
    </source>
</reference>
<dbReference type="EMBL" id="JACBAZ010000002">
    <property type="protein sequence ID" value="NWK55142.1"/>
    <property type="molecule type" value="Genomic_DNA"/>
</dbReference>
<evidence type="ECO:0000313" key="4">
    <source>
        <dbReference type="Proteomes" id="UP000557872"/>
    </source>
</evidence>
<feature type="domain" description="DUF2061" evidence="2">
    <location>
        <begin position="12"/>
        <end position="63"/>
    </location>
</feature>
<dbReference type="Pfam" id="PF09834">
    <property type="entry name" value="DUF2061"/>
    <property type="match status" value="1"/>
</dbReference>
<protein>
    <submittedName>
        <fullName evidence="3">DUF2061 domain-containing protein</fullName>
    </submittedName>
</protein>
<evidence type="ECO:0000259" key="2">
    <source>
        <dbReference type="Pfam" id="PF09834"/>
    </source>
</evidence>
<keyword evidence="4" id="KW-1185">Reference proteome</keyword>
<keyword evidence="1" id="KW-0472">Membrane</keyword>